<comment type="caution">
    <text evidence="1">The sequence shown here is derived from an EMBL/GenBank/DDBJ whole genome shotgun (WGS) entry which is preliminary data.</text>
</comment>
<evidence type="ECO:0000313" key="1">
    <source>
        <dbReference type="EMBL" id="OGC15962.1"/>
    </source>
</evidence>
<proteinExistence type="predicted"/>
<dbReference type="Pfam" id="PF10049">
    <property type="entry name" value="DUF2283"/>
    <property type="match status" value="1"/>
</dbReference>
<dbReference type="EMBL" id="MEUA01000016">
    <property type="protein sequence ID" value="OGC15962.1"/>
    <property type="molecule type" value="Genomic_DNA"/>
</dbReference>
<dbReference type="InterPro" id="IPR019270">
    <property type="entry name" value="DUF2283"/>
</dbReference>
<dbReference type="Proteomes" id="UP000177905">
    <property type="component" value="Unassembled WGS sequence"/>
</dbReference>
<evidence type="ECO:0008006" key="3">
    <source>
        <dbReference type="Google" id="ProtNLM"/>
    </source>
</evidence>
<protein>
    <recommendedName>
        <fullName evidence="3">DUF2283 domain-containing protein</fullName>
    </recommendedName>
</protein>
<accession>A0A1F4S6A6</accession>
<organism evidence="1 2">
    <name type="scientific">candidate division WOR-1 bacterium RIFOXYB2_FULL_36_35</name>
    <dbReference type="NCBI Taxonomy" id="1802578"/>
    <lineage>
        <taxon>Bacteria</taxon>
        <taxon>Bacillati</taxon>
        <taxon>Saganbacteria</taxon>
    </lineage>
</organism>
<sequence length="78" mass="9091">MDKKMIFYYDKDDDLLDISVGKPKKSVSTEIADDFFIRKNLKTGKITGFTILNFEKWFKGKNEEKEVPLTANFSFVSK</sequence>
<reference evidence="1 2" key="1">
    <citation type="journal article" date="2016" name="Nat. Commun.">
        <title>Thousands of microbial genomes shed light on interconnected biogeochemical processes in an aquifer system.</title>
        <authorList>
            <person name="Anantharaman K."/>
            <person name="Brown C.T."/>
            <person name="Hug L.A."/>
            <person name="Sharon I."/>
            <person name="Castelle C.J."/>
            <person name="Probst A.J."/>
            <person name="Thomas B.C."/>
            <person name="Singh A."/>
            <person name="Wilkins M.J."/>
            <person name="Karaoz U."/>
            <person name="Brodie E.L."/>
            <person name="Williams K.H."/>
            <person name="Hubbard S.S."/>
            <person name="Banfield J.F."/>
        </authorList>
    </citation>
    <scope>NUCLEOTIDE SEQUENCE [LARGE SCALE GENOMIC DNA]</scope>
</reference>
<gene>
    <name evidence="1" type="ORF">A2290_06910</name>
</gene>
<dbReference type="AlphaFoldDB" id="A0A1F4S6A6"/>
<name>A0A1F4S6A6_UNCSA</name>
<evidence type="ECO:0000313" key="2">
    <source>
        <dbReference type="Proteomes" id="UP000177905"/>
    </source>
</evidence>